<dbReference type="Pfam" id="PF18648">
    <property type="entry name" value="ADPRTs_Tse2"/>
    <property type="match status" value="1"/>
</dbReference>
<dbReference type="Proteomes" id="UP000239560">
    <property type="component" value="Unassembled WGS sequence"/>
</dbReference>
<dbReference type="OrthoDB" id="10266325at2759"/>
<reference evidence="2 3" key="1">
    <citation type="journal article" date="2018" name="Elife">
        <title>Functional genomics of lipid metabolism in the oleaginous yeast Rhodosporidium toruloides.</title>
        <authorList>
            <person name="Coradetti S.T."/>
            <person name="Pinel D."/>
            <person name="Geiselman G."/>
            <person name="Ito M."/>
            <person name="Mondo S."/>
            <person name="Reilly M.C."/>
            <person name="Cheng Y.F."/>
            <person name="Bauer S."/>
            <person name="Grigoriev I."/>
            <person name="Gladden J.M."/>
            <person name="Simmons B.A."/>
            <person name="Brem R."/>
            <person name="Arkin A.P."/>
            <person name="Skerker J.M."/>
        </authorList>
    </citation>
    <scope>NUCLEOTIDE SEQUENCE [LARGE SCALE GENOMIC DNA]</scope>
    <source>
        <strain evidence="2 3">NBRC 0880</strain>
    </source>
</reference>
<dbReference type="InterPro" id="IPR041018">
    <property type="entry name" value="ADPRTs_Tse2"/>
</dbReference>
<evidence type="ECO:0000313" key="2">
    <source>
        <dbReference type="EMBL" id="PRQ77240.1"/>
    </source>
</evidence>
<evidence type="ECO:0000313" key="3">
    <source>
        <dbReference type="Proteomes" id="UP000239560"/>
    </source>
</evidence>
<protein>
    <recommendedName>
        <fullName evidence="1">Tse2 ADP-ribosyltransferase toxin domain-containing protein</fullName>
    </recommendedName>
</protein>
<feature type="domain" description="Tse2 ADP-ribosyltransferase toxin" evidence="1">
    <location>
        <begin position="6"/>
        <end position="71"/>
    </location>
</feature>
<evidence type="ECO:0000259" key="1">
    <source>
        <dbReference type="Pfam" id="PF18648"/>
    </source>
</evidence>
<accession>A0A2T0AGY2</accession>
<dbReference type="AlphaFoldDB" id="A0A2T0AGY2"/>
<organism evidence="2 3">
    <name type="scientific">Rhodotorula toruloides</name>
    <name type="common">Yeast</name>
    <name type="synonym">Rhodosporidium toruloides</name>
    <dbReference type="NCBI Taxonomy" id="5286"/>
    <lineage>
        <taxon>Eukaryota</taxon>
        <taxon>Fungi</taxon>
        <taxon>Dikarya</taxon>
        <taxon>Basidiomycota</taxon>
        <taxon>Pucciniomycotina</taxon>
        <taxon>Microbotryomycetes</taxon>
        <taxon>Sporidiobolales</taxon>
        <taxon>Sporidiobolaceae</taxon>
        <taxon>Rhodotorula</taxon>
    </lineage>
</organism>
<name>A0A2T0AGY2_RHOTO</name>
<comment type="caution">
    <text evidence="2">The sequence shown here is derived from an EMBL/GenBank/DDBJ whole genome shotgun (WGS) entry which is preliminary data.</text>
</comment>
<sequence>MRRIIEGFNHPRTVIFRIPQGTTLPLSLTILHEHTDHYSLQTTKRISLDDLNAEMTRFLVHQCEAYTKEQWLEQYGHVGQTRGRW</sequence>
<dbReference type="EMBL" id="LCTV02000002">
    <property type="protein sequence ID" value="PRQ77240.1"/>
    <property type="molecule type" value="Genomic_DNA"/>
</dbReference>
<gene>
    <name evidence="2" type="ORF">AAT19DRAFT_12658</name>
</gene>
<proteinExistence type="predicted"/>